<gene>
    <name evidence="1" type="ORF">kac65v161_gp136</name>
</gene>
<dbReference type="EMBL" id="MK605243">
    <property type="protein sequence ID" value="QBQ73374.1"/>
    <property type="molecule type" value="Genomic_DNA"/>
</dbReference>
<accession>A0A482MHT2</accession>
<evidence type="ECO:0000313" key="1">
    <source>
        <dbReference type="EMBL" id="QBQ73374.1"/>
    </source>
</evidence>
<protein>
    <submittedName>
        <fullName evidence="1">Uncharacterized protein</fullName>
    </submittedName>
</protein>
<name>A0A482MHT2_9CAUD</name>
<reference evidence="1 2" key="1">
    <citation type="submission" date="2019-03" db="EMBL/GenBank/DDBJ databases">
        <title>Diversity and diversification of Nodularia spumigena cyanophages in the Baltic Sea.</title>
        <authorList>
            <person name="Sulcius S."/>
            <person name="Holmfeldt K."/>
            <person name="Simoliunas E."/>
        </authorList>
    </citation>
    <scope>NUCLEOTIDE SEQUENCE [LARGE SCALE GENOMIC DNA]</scope>
</reference>
<evidence type="ECO:0000313" key="2">
    <source>
        <dbReference type="Proteomes" id="UP000310326"/>
    </source>
</evidence>
<dbReference type="Proteomes" id="UP000310326">
    <property type="component" value="Segment"/>
</dbReference>
<proteinExistence type="predicted"/>
<organism evidence="1 2">
    <name type="scientific">Nodularia phage vB_NspS-kac65v161</name>
    <dbReference type="NCBI Taxonomy" id="2557580"/>
    <lineage>
        <taxon>Viruses</taxon>
        <taxon>Duplodnaviria</taxon>
        <taxon>Heunggongvirae</taxon>
        <taxon>Uroviricota</taxon>
        <taxon>Caudoviricetes</taxon>
        <taxon>Ravarandavirus</taxon>
        <taxon>Ravarandavirus kac65v151</taxon>
    </lineage>
</organism>
<sequence length="74" mass="7617">MPEPTHSKPRKNKVNLGNKPATWVLDSATNTGFIASAPITPQAPAPAPVNMTDCGVGTFDASASAIDFGDCIGF</sequence>